<organism evidence="1 2">
    <name type="scientific">Athelia psychrophila</name>
    <dbReference type="NCBI Taxonomy" id="1759441"/>
    <lineage>
        <taxon>Eukaryota</taxon>
        <taxon>Fungi</taxon>
        <taxon>Dikarya</taxon>
        <taxon>Basidiomycota</taxon>
        <taxon>Agaricomycotina</taxon>
        <taxon>Agaricomycetes</taxon>
        <taxon>Agaricomycetidae</taxon>
        <taxon>Atheliales</taxon>
        <taxon>Atheliaceae</taxon>
        <taxon>Athelia</taxon>
    </lineage>
</organism>
<gene>
    <name evidence="1" type="ORF">FIBSPDRAFT_230073</name>
</gene>
<name>A0A165YPN9_9AGAM</name>
<evidence type="ECO:0000313" key="2">
    <source>
        <dbReference type="Proteomes" id="UP000076532"/>
    </source>
</evidence>
<proteinExistence type="predicted"/>
<keyword evidence="2" id="KW-1185">Reference proteome</keyword>
<sequence length="182" mass="20530">MTCSHIMPSPFSMQRELDWKRLCIFILRSGPREKLHEHALVLRALHTSLTSSSLSASEKLATLCTRKDLVREVYTAPVSLSPRAKCSRRTLAHLLAVLPQARHAALPRRLPPPLSPYSSPPSSLAHVKTVSWYMNITVVYIFEAMSTVICDIYLARLTENKASGERITRRVTKEMRIVCMCG</sequence>
<dbReference type="EMBL" id="KV417692">
    <property type="protein sequence ID" value="KZP09783.1"/>
    <property type="molecule type" value="Genomic_DNA"/>
</dbReference>
<reference evidence="1 2" key="1">
    <citation type="journal article" date="2016" name="Mol. Biol. Evol.">
        <title>Comparative Genomics of Early-Diverging Mushroom-Forming Fungi Provides Insights into the Origins of Lignocellulose Decay Capabilities.</title>
        <authorList>
            <person name="Nagy L.G."/>
            <person name="Riley R."/>
            <person name="Tritt A."/>
            <person name="Adam C."/>
            <person name="Daum C."/>
            <person name="Floudas D."/>
            <person name="Sun H."/>
            <person name="Yadav J.S."/>
            <person name="Pangilinan J."/>
            <person name="Larsson K.H."/>
            <person name="Matsuura K."/>
            <person name="Barry K."/>
            <person name="Labutti K."/>
            <person name="Kuo R."/>
            <person name="Ohm R.A."/>
            <person name="Bhattacharya S.S."/>
            <person name="Shirouzu T."/>
            <person name="Yoshinaga Y."/>
            <person name="Martin F.M."/>
            <person name="Grigoriev I.V."/>
            <person name="Hibbett D.S."/>
        </authorList>
    </citation>
    <scope>NUCLEOTIDE SEQUENCE [LARGE SCALE GENOMIC DNA]</scope>
    <source>
        <strain evidence="1 2">CBS 109695</strain>
    </source>
</reference>
<accession>A0A165YPN9</accession>
<dbReference type="AlphaFoldDB" id="A0A165YPN9"/>
<evidence type="ECO:0000313" key="1">
    <source>
        <dbReference type="EMBL" id="KZP09783.1"/>
    </source>
</evidence>
<protein>
    <submittedName>
        <fullName evidence="1">Uncharacterized protein</fullName>
    </submittedName>
</protein>
<dbReference type="Proteomes" id="UP000076532">
    <property type="component" value="Unassembled WGS sequence"/>
</dbReference>